<feature type="compositionally biased region" description="Pro residues" evidence="3">
    <location>
        <begin position="1100"/>
        <end position="1158"/>
    </location>
</feature>
<dbReference type="InterPro" id="IPR036116">
    <property type="entry name" value="FN3_sf"/>
</dbReference>
<evidence type="ECO:0000256" key="1">
    <source>
        <dbReference type="ARBA" id="ARBA00023295"/>
    </source>
</evidence>
<keyword evidence="4" id="KW-0472">Membrane</keyword>
<evidence type="ECO:0000256" key="3">
    <source>
        <dbReference type="SAM" id="MobiDB-lite"/>
    </source>
</evidence>
<accession>A0ABV9D8U1</accession>
<evidence type="ECO:0000256" key="2">
    <source>
        <dbReference type="ARBA" id="ARBA00023326"/>
    </source>
</evidence>
<dbReference type="RefSeq" id="WP_164471397.1">
    <property type="nucleotide sequence ID" value="NZ_CP033325.1"/>
</dbReference>
<evidence type="ECO:0000313" key="6">
    <source>
        <dbReference type="Proteomes" id="UP001595955"/>
    </source>
</evidence>
<evidence type="ECO:0000256" key="4">
    <source>
        <dbReference type="SAM" id="Phobius"/>
    </source>
</evidence>
<comment type="caution">
    <text evidence="5">The sequence shown here is derived from an EMBL/GenBank/DDBJ whole genome shotgun (WGS) entry which is preliminary data.</text>
</comment>
<keyword evidence="2" id="KW-0624">Polysaccharide degradation</keyword>
<name>A0ABV9D8U1_9MICO</name>
<dbReference type="Gene3D" id="2.60.40.10">
    <property type="entry name" value="Immunoglobulins"/>
    <property type="match status" value="1"/>
</dbReference>
<keyword evidence="1" id="KW-0378">Hydrolase</keyword>
<keyword evidence="1" id="KW-0326">Glycosidase</keyword>
<dbReference type="SUPFAM" id="SSF49265">
    <property type="entry name" value="Fibronectin type III"/>
    <property type="match status" value="1"/>
</dbReference>
<keyword evidence="4" id="KW-1133">Transmembrane helix</keyword>
<feature type="region of interest" description="Disordered" evidence="3">
    <location>
        <begin position="1099"/>
        <end position="1180"/>
    </location>
</feature>
<dbReference type="InterPro" id="IPR003961">
    <property type="entry name" value="FN3_dom"/>
</dbReference>
<proteinExistence type="predicted"/>
<evidence type="ECO:0000313" key="5">
    <source>
        <dbReference type="EMBL" id="MFC4555026.1"/>
    </source>
</evidence>
<dbReference type="Proteomes" id="UP001595955">
    <property type="component" value="Unassembled WGS sequence"/>
</dbReference>
<gene>
    <name evidence="5" type="ORF">ACFO3F_07180</name>
</gene>
<sequence>MDARSTWTARLVGLGAAAVVAVGGLLVPAVAAARTPVAAPEPVVTAQAGETADQGPVGWDTYRRLDLLPTMTSGVQTKQFSSFDRTGGNDDGFVGTYSCLRESGDGCVLAEHTGAGEIGSIWFTRDSGDVTATGNIVIELDGVTVLDAPLQDVVDGDLGAPFIYPFVANADQSSGGVYLKVPMPFRESMRVTTTNNPLFYHVTYRTLADAEGVATFDPDEVPTDVLAAAATWGSADPKPARPGAVTTPATVTLDPGESVRLAQADGPGLVTELRLRLPQVVGAPTSPTITDDGRAFTGSSTFTAAIDPDNDGVRLTRRFDTISTDQRASVSVDGVVVGEWVPIAGAPGQWTDQTVELPASATAGRSEITITTTFVSAGIDYSEFRYWVDSVVEGEPVRTDEIDVGAGTAALASEAAHDYVITGQTWEGVRTYSYPSEVPDEEAVLASDALLRGLRLRMTFDGERTVDAPVGEFFGSGLGETDVRALMFGMDAGEGGSYWSWWPMPYASGMSVELVNTSDVSLEAGEAWVTTAEDAAIAAALTGPSPELGYFRADSRAGETVVGEDWLFLDTAGTGRFVGVSHTMEGHITAGNIRNYLEGDERVYVDGSRTPQIYGTGTEDFYEGGWYFNRNEFSAPMNGAPEMETGSLGCEYQCDAAYRLMIAEAVDFGSGIRFGIEPGPTANEPARYSSTAFWYGHVDRSSLRVTDTIDVGDAASEDAHGYRSGGDVQSLTSAFEGDQDTVPMTEDLRASEDPVEFTVAVAPGNDGVRLRRVSDQAQAYQAVTVEVNGEDAGVWTQPLGNTSDRWLEDTFDLPPHLTQDGDCVLSIVLTPLPGSPPWSAASYQVLSAVPSFADRTPPSAPAGLLAEGLETNAIRLSWRAAADDVGADRYEVHASTTAGFTPSPQTLVATSRLPGLEHTGLGVGERWYYRVRAVDLAGNVGPFTSEASARSGGTLRIEGEALDVTAADAPWERQGNCCGVTWSGDAQLWFRATAPGAALTANFEVPSAGSYGLGGVFTQARDYGIVEVLVDGERVGEPVDGFVPEGVRTTDLVALGELDLDAGTHEITLRVTGRADAATGYLAGLDYLALEGALDGADPEVPPTPVLPAPVPTVPACPGPDPTDPPTTPGPTDPPTTPTEPPSSPDPTGPDPTGPDPTGPRTDPPGGGGGPGGDLPRTGVGTSSLALALALLATGGLLAMLAARRRAGGSVGG</sequence>
<dbReference type="InterPro" id="IPR021345">
    <property type="entry name" value="DUF2961"/>
</dbReference>
<keyword evidence="4" id="KW-0812">Transmembrane</keyword>
<dbReference type="InterPro" id="IPR013783">
    <property type="entry name" value="Ig-like_fold"/>
</dbReference>
<dbReference type="Gene3D" id="2.60.120.260">
    <property type="entry name" value="Galactose-binding domain-like"/>
    <property type="match status" value="1"/>
</dbReference>
<dbReference type="EMBL" id="JBHSGF010000004">
    <property type="protein sequence ID" value="MFC4555026.1"/>
    <property type="molecule type" value="Genomic_DNA"/>
</dbReference>
<reference evidence="6" key="1">
    <citation type="journal article" date="2019" name="Int. J. Syst. Evol. Microbiol.">
        <title>The Global Catalogue of Microorganisms (GCM) 10K type strain sequencing project: providing services to taxonomists for standard genome sequencing and annotation.</title>
        <authorList>
            <consortium name="The Broad Institute Genomics Platform"/>
            <consortium name="The Broad Institute Genome Sequencing Center for Infectious Disease"/>
            <person name="Wu L."/>
            <person name="Ma J."/>
        </authorList>
    </citation>
    <scope>NUCLEOTIDE SEQUENCE [LARGE SCALE GENOMIC DNA]</scope>
    <source>
        <strain evidence="6">JCM 3369</strain>
    </source>
</reference>
<dbReference type="Pfam" id="PF11175">
    <property type="entry name" value="DUF2961"/>
    <property type="match status" value="1"/>
</dbReference>
<organism evidence="5 6">
    <name type="scientific">Georgenia faecalis</name>
    <dbReference type="NCBI Taxonomy" id="2483799"/>
    <lineage>
        <taxon>Bacteria</taxon>
        <taxon>Bacillati</taxon>
        <taxon>Actinomycetota</taxon>
        <taxon>Actinomycetes</taxon>
        <taxon>Micrococcales</taxon>
        <taxon>Bogoriellaceae</taxon>
        <taxon>Georgenia</taxon>
    </lineage>
</organism>
<keyword evidence="6" id="KW-1185">Reference proteome</keyword>
<keyword evidence="2" id="KW-0119">Carbohydrate metabolism</keyword>
<dbReference type="CDD" id="cd00063">
    <property type="entry name" value="FN3"/>
    <property type="match status" value="1"/>
</dbReference>
<protein>
    <submittedName>
        <fullName evidence="5">DUF2961 domain-containing protein</fullName>
    </submittedName>
</protein>
<dbReference type="Gene3D" id="2.60.120.1390">
    <property type="match status" value="3"/>
</dbReference>
<feature type="transmembrane region" description="Helical" evidence="4">
    <location>
        <begin position="1185"/>
        <end position="1203"/>
    </location>
</feature>